<dbReference type="FunFam" id="3.30.420.40:FF:000071">
    <property type="entry name" value="Molecular chaperone DnaK"/>
    <property type="match status" value="1"/>
</dbReference>
<keyword evidence="5" id="KW-0175">Coiled coil</keyword>
<organism evidence="7">
    <name type="scientific">Cladocopium goreaui</name>
    <dbReference type="NCBI Taxonomy" id="2562237"/>
    <lineage>
        <taxon>Eukaryota</taxon>
        <taxon>Sar</taxon>
        <taxon>Alveolata</taxon>
        <taxon>Dinophyceae</taxon>
        <taxon>Suessiales</taxon>
        <taxon>Symbiodiniaceae</taxon>
        <taxon>Cladocopium</taxon>
    </lineage>
</organism>
<reference evidence="8 9" key="2">
    <citation type="submission" date="2024-05" db="EMBL/GenBank/DDBJ databases">
        <authorList>
            <person name="Chen Y."/>
            <person name="Shah S."/>
            <person name="Dougan E. K."/>
            <person name="Thang M."/>
            <person name="Chan C."/>
        </authorList>
    </citation>
    <scope>NUCLEOTIDE SEQUENCE [LARGE SCALE GENOMIC DNA]</scope>
</reference>
<dbReference type="Gene3D" id="3.90.640.10">
    <property type="entry name" value="Actin, Chain A, domain 4"/>
    <property type="match status" value="1"/>
</dbReference>
<dbReference type="PROSITE" id="PS00329">
    <property type="entry name" value="HSP70_2"/>
    <property type="match status" value="1"/>
</dbReference>
<keyword evidence="2" id="KW-0547">Nucleotide-binding</keyword>
<dbReference type="NCBIfam" id="NF001413">
    <property type="entry name" value="PRK00290.1"/>
    <property type="match status" value="1"/>
</dbReference>
<dbReference type="SUPFAM" id="SSF52540">
    <property type="entry name" value="P-loop containing nucleoside triphosphate hydrolases"/>
    <property type="match status" value="1"/>
</dbReference>
<dbReference type="InterPro" id="IPR013126">
    <property type="entry name" value="Hsp_70_fam"/>
</dbReference>
<dbReference type="OrthoDB" id="2401965at2759"/>
<dbReference type="SUPFAM" id="SSF53067">
    <property type="entry name" value="Actin-like ATPase domain"/>
    <property type="match status" value="2"/>
</dbReference>
<dbReference type="InterPro" id="IPR018181">
    <property type="entry name" value="Heat_shock_70_CS"/>
</dbReference>
<dbReference type="InterPro" id="IPR029047">
    <property type="entry name" value="HSP70_peptide-bd_sf"/>
</dbReference>
<gene>
    <name evidence="7" type="ORF">C1SCF055_LOCUS1706</name>
</gene>
<evidence type="ECO:0000256" key="1">
    <source>
        <dbReference type="ARBA" id="ARBA00007381"/>
    </source>
</evidence>
<dbReference type="Pfam" id="PF00012">
    <property type="entry name" value="HSP70"/>
    <property type="match status" value="1"/>
</dbReference>
<sequence length="1137" mass="127059">MAAVEAAVPTVLPNSEGERTTPSVVAYSKDGEILVGTTAKRQAALNPLNTFGSVKRWFGRTFAEVESDARSVPYHLVDKDGKARLDCPNLQRQLAPEEVSAQVLRKLQRDASVFLNADVKKAVITVPAYFDDAQRQATKAAGTLAGLEVMRVCNEPTMAALAYGLDQKNSSNLLVFDLGGGTFDVSVMEAGDGVCEVLATNGDTQLGGDDFDRRILDFLLQRFREANDKMDLREDKQAMQRLLEASEKAKVELSSLNEVRISVPFITADEDGPKHVEEVLTREHFEELSEDLVQRLADPVLKALKDSRVRPRNLHEVILVGGSTRIPAVQNLARELTAFKPINMSISADEVVALGASVQAAMISGEVKDIMLIDVTPLTLGVETEGGVFSEVLPRGSAVPWQAKRIFTTSADAQDAIEVVVLQGERPLAKDNKKLGMFRLDDIPAAPKGVPKIEVTFDINVEGILTVSAKDWGTSQEKSIRIEETGTSGTGLRRHVRLWLALCQLVSAVSANCGSLYESRAAMWRSMSQAMSVYTPVKHRPEWYWKEIFERRQIEPPGHSGYEETWLDLLFGQAHDESLACQVNEGRHWELELDVQKLYDAVRISDRPSFMIRAANAFNIALPTQRSELPQHLRLCLCVPATCTAEEVVETVFAAQFAVEFMGDEPKSMLNGKSFRDVVEISELRDWSAINLDFVIGGVDSCGTASLHLNLEKHSEVAFLTSDVDYFFTNKLAHRVLPLKAQVDEYNALVLAAREAKERLTGVTPLVGACVPALFSTALARIKMALIPNLKLVMILCDPLGRLEKGFMHHHLCFADLEDAQRQGLAARASRHGSCYDSSAALLYEKEGELQSFWEDRQIAPHLPAVLLRFYERILFLHQEELRRAPADVFSSLAGFLGVKAFPDIEFPRYNSIGGHRTDLCRNMTLVRALQQNLEADYQMQEKMMQLSNPNRSLMARLRRRLTRCHDIDRVKDTASLEDREVQRILDEAEEKWNEDEEAKFQLELRYAAANLLEQTDLNLVELGYKAPTDARLALEPKMEEVKVCLAEAEEQDYFKLMDAVDSLRFELMKLGLRVYGKQVAPDGAPGPAKPRREGGVTGGGYILKEDSEPYDDSYQKQQEEKWKNLRKKAEKMYGRN</sequence>
<keyword evidence="9" id="KW-1185">Reference proteome</keyword>
<evidence type="ECO:0000313" key="9">
    <source>
        <dbReference type="Proteomes" id="UP001152797"/>
    </source>
</evidence>
<dbReference type="GO" id="GO:0005524">
    <property type="term" value="F:ATP binding"/>
    <property type="evidence" value="ECO:0007669"/>
    <property type="project" value="UniProtKB-KW"/>
</dbReference>
<dbReference type="PRINTS" id="PR00301">
    <property type="entry name" value="HEATSHOCK70"/>
</dbReference>
<dbReference type="EMBL" id="CAMXCT010000058">
    <property type="protein sequence ID" value="CAI3973183.1"/>
    <property type="molecule type" value="Genomic_DNA"/>
</dbReference>
<feature type="region of interest" description="Disordered" evidence="6">
    <location>
        <begin position="1082"/>
        <end position="1119"/>
    </location>
</feature>
<keyword evidence="4" id="KW-0143">Chaperone</keyword>
<proteinExistence type="inferred from homology"/>
<dbReference type="CDD" id="cd10234">
    <property type="entry name" value="ASKHA_NBD_HSP70_DnaK-like"/>
    <property type="match status" value="1"/>
</dbReference>
<dbReference type="SUPFAM" id="SSF100920">
    <property type="entry name" value="Heat shock protein 70kD (HSP70), peptide-binding domain"/>
    <property type="match status" value="1"/>
</dbReference>
<dbReference type="InterPro" id="IPR027417">
    <property type="entry name" value="P-loop_NTPase"/>
</dbReference>
<reference evidence="7" key="1">
    <citation type="submission" date="2022-10" db="EMBL/GenBank/DDBJ databases">
        <authorList>
            <person name="Chen Y."/>
            <person name="Dougan E. K."/>
            <person name="Chan C."/>
            <person name="Rhodes N."/>
            <person name="Thang M."/>
        </authorList>
    </citation>
    <scope>NUCLEOTIDE SEQUENCE</scope>
</reference>
<accession>A0A9P1BGR4</accession>
<dbReference type="AlphaFoldDB" id="A0A9P1BGR4"/>
<dbReference type="Gene3D" id="3.30.420.40">
    <property type="match status" value="2"/>
</dbReference>
<comment type="similarity">
    <text evidence="1">Belongs to the heat shock protein 70 family.</text>
</comment>
<dbReference type="FunFam" id="3.90.640.10:FF:000003">
    <property type="entry name" value="Molecular chaperone DnaK"/>
    <property type="match status" value="1"/>
</dbReference>
<dbReference type="Gene3D" id="3.40.50.300">
    <property type="entry name" value="P-loop containing nucleotide triphosphate hydrolases"/>
    <property type="match status" value="1"/>
</dbReference>
<comment type="caution">
    <text evidence="7">The sequence shown here is derived from an EMBL/GenBank/DDBJ whole genome shotgun (WGS) entry which is preliminary data.</text>
</comment>
<feature type="compositionally biased region" description="Basic and acidic residues" evidence="6">
    <location>
        <begin position="1104"/>
        <end position="1119"/>
    </location>
</feature>
<dbReference type="EMBL" id="CAMXCT030000058">
    <property type="protein sequence ID" value="CAL4760495.1"/>
    <property type="molecule type" value="Genomic_DNA"/>
</dbReference>
<dbReference type="GO" id="GO:0140662">
    <property type="term" value="F:ATP-dependent protein folding chaperone"/>
    <property type="evidence" value="ECO:0007669"/>
    <property type="project" value="InterPro"/>
</dbReference>
<protein>
    <submittedName>
        <fullName evidence="7">Uncharacterized protein</fullName>
    </submittedName>
</protein>
<dbReference type="EMBL" id="CAMXCT020000058">
    <property type="protein sequence ID" value="CAL1126558.1"/>
    <property type="molecule type" value="Genomic_DNA"/>
</dbReference>
<dbReference type="PANTHER" id="PTHR19375">
    <property type="entry name" value="HEAT SHOCK PROTEIN 70KDA"/>
    <property type="match status" value="1"/>
</dbReference>
<evidence type="ECO:0000256" key="4">
    <source>
        <dbReference type="ARBA" id="ARBA00023186"/>
    </source>
</evidence>
<evidence type="ECO:0000256" key="5">
    <source>
        <dbReference type="SAM" id="Coils"/>
    </source>
</evidence>
<keyword evidence="3" id="KW-0067">ATP-binding</keyword>
<evidence type="ECO:0000256" key="3">
    <source>
        <dbReference type="ARBA" id="ARBA00022840"/>
    </source>
</evidence>
<evidence type="ECO:0000313" key="8">
    <source>
        <dbReference type="EMBL" id="CAL4760495.1"/>
    </source>
</evidence>
<evidence type="ECO:0000256" key="2">
    <source>
        <dbReference type="ARBA" id="ARBA00022741"/>
    </source>
</evidence>
<evidence type="ECO:0000256" key="6">
    <source>
        <dbReference type="SAM" id="MobiDB-lite"/>
    </source>
</evidence>
<dbReference type="Proteomes" id="UP001152797">
    <property type="component" value="Unassembled WGS sequence"/>
</dbReference>
<dbReference type="InterPro" id="IPR029048">
    <property type="entry name" value="HSP70_C_sf"/>
</dbReference>
<name>A0A9P1BGR4_9DINO</name>
<dbReference type="Gene3D" id="1.20.1270.10">
    <property type="match status" value="1"/>
</dbReference>
<evidence type="ECO:0000313" key="7">
    <source>
        <dbReference type="EMBL" id="CAI3973183.1"/>
    </source>
</evidence>
<dbReference type="InterPro" id="IPR043129">
    <property type="entry name" value="ATPase_NBD"/>
</dbReference>
<dbReference type="Gene3D" id="2.60.34.10">
    <property type="entry name" value="Substrate Binding Domain Of DNAk, Chain A, domain 1"/>
    <property type="match status" value="1"/>
</dbReference>
<feature type="coiled-coil region" evidence="5">
    <location>
        <begin position="229"/>
        <end position="259"/>
    </location>
</feature>